<dbReference type="Gene3D" id="3.10.450.50">
    <property type="match status" value="1"/>
</dbReference>
<dbReference type="RefSeq" id="WP_108641591.1">
    <property type="nucleotide sequence ID" value="NZ_QCYG01000008.1"/>
</dbReference>
<proteinExistence type="predicted"/>
<comment type="caution">
    <text evidence="3">The sequence shown here is derived from an EMBL/GenBank/DDBJ whole genome shotgun (WGS) entry which is preliminary data.</text>
</comment>
<name>A0A2T7FU97_9RHOB</name>
<organism evidence="3 4">
    <name type="scientific">Thalassorhabdomicrobium marinisediminis</name>
    <dbReference type="NCBI Taxonomy" id="2170577"/>
    <lineage>
        <taxon>Bacteria</taxon>
        <taxon>Pseudomonadati</taxon>
        <taxon>Pseudomonadota</taxon>
        <taxon>Alphaproteobacteria</taxon>
        <taxon>Rhodobacterales</taxon>
        <taxon>Paracoccaceae</taxon>
        <taxon>Thalassorhabdomicrobium</taxon>
    </lineage>
</organism>
<evidence type="ECO:0000259" key="2">
    <source>
        <dbReference type="Pfam" id="PF13577"/>
    </source>
</evidence>
<evidence type="ECO:0000313" key="3">
    <source>
        <dbReference type="EMBL" id="PVA05738.1"/>
    </source>
</evidence>
<dbReference type="Proteomes" id="UP000244817">
    <property type="component" value="Unassembled WGS sequence"/>
</dbReference>
<dbReference type="SUPFAM" id="SSF54427">
    <property type="entry name" value="NTF2-like"/>
    <property type="match status" value="1"/>
</dbReference>
<evidence type="ECO:0000256" key="1">
    <source>
        <dbReference type="SAM" id="MobiDB-lite"/>
    </source>
</evidence>
<evidence type="ECO:0000313" key="4">
    <source>
        <dbReference type="Proteomes" id="UP000244817"/>
    </source>
</evidence>
<sequence length="182" mass="20487">MMRPHDLQTLADVDALERLVGAYSRAVDRRDLDLLRALYAPDGTDTHGRGYDGPVDGYIAYVERALTAYEATAHYVLQTAFEIDGDHAEGEVHKLNYHRTNGPNATHVITGSRSLDTYVRRRGAWYFRSRHVVLDWVDRRPADPGDYDDPAATSERGAAGPQDASYRVVPLLARAFERKDRT</sequence>
<accession>A0A2T7FU97</accession>
<dbReference type="Pfam" id="PF13577">
    <property type="entry name" value="SnoaL_4"/>
    <property type="match status" value="1"/>
</dbReference>
<feature type="region of interest" description="Disordered" evidence="1">
    <location>
        <begin position="144"/>
        <end position="165"/>
    </location>
</feature>
<dbReference type="InterPro" id="IPR032710">
    <property type="entry name" value="NTF2-like_dom_sf"/>
</dbReference>
<dbReference type="AlphaFoldDB" id="A0A2T7FU97"/>
<keyword evidence="4" id="KW-1185">Reference proteome</keyword>
<protein>
    <submittedName>
        <fullName evidence="3">Nuclear transport factor 2 family protein</fullName>
    </submittedName>
</protein>
<dbReference type="EMBL" id="QCYG01000008">
    <property type="protein sequence ID" value="PVA05738.1"/>
    <property type="molecule type" value="Genomic_DNA"/>
</dbReference>
<dbReference type="CDD" id="cd00531">
    <property type="entry name" value="NTF2_like"/>
    <property type="match status" value="1"/>
</dbReference>
<feature type="domain" description="SnoaL-like" evidence="2">
    <location>
        <begin position="8"/>
        <end position="131"/>
    </location>
</feature>
<dbReference type="InterPro" id="IPR037401">
    <property type="entry name" value="SnoaL-like"/>
</dbReference>
<reference evidence="3 4" key="1">
    <citation type="submission" date="2018-04" db="EMBL/GenBank/DDBJ databases">
        <title>Pelagivirga bohaiensis gen. nov., sp. nov., a bacterium isolated from the Bohai Sea.</title>
        <authorList>
            <person name="Ji X."/>
        </authorList>
    </citation>
    <scope>NUCLEOTIDE SEQUENCE [LARGE SCALE GENOMIC DNA]</scope>
    <source>
        <strain evidence="3 4">BH-SD16</strain>
    </source>
</reference>
<dbReference type="OrthoDB" id="7585039at2"/>
<gene>
    <name evidence="3" type="ORF">DC363_12985</name>
</gene>